<accession>A0A1X7UHB4</accession>
<sequence>MAQGGLKKKSGKFVPPSSKSKGNKSSSSSASGSKKPQKTRKGPHYIAPKKARLVAAEKVKSNLRKAIGRKIEEELVTQASSEGENLRVLNTSLKKKGKNS</sequence>
<dbReference type="InParanoid" id="A0A1X7UHB4"/>
<dbReference type="InterPro" id="IPR019034">
    <property type="entry name" value="UPF0390"/>
</dbReference>
<feature type="compositionally biased region" description="Basic residues" evidence="2">
    <location>
        <begin position="35"/>
        <end position="49"/>
    </location>
</feature>
<evidence type="ECO:0008006" key="4">
    <source>
        <dbReference type="Google" id="ProtNLM"/>
    </source>
</evidence>
<reference evidence="3" key="1">
    <citation type="submission" date="2017-05" db="UniProtKB">
        <authorList>
            <consortium name="EnsemblMetazoa"/>
        </authorList>
    </citation>
    <scope>IDENTIFICATION</scope>
</reference>
<evidence type="ECO:0000256" key="2">
    <source>
        <dbReference type="SAM" id="MobiDB-lite"/>
    </source>
</evidence>
<proteinExistence type="inferred from homology"/>
<dbReference type="AlphaFoldDB" id="A0A1X7UHB4"/>
<dbReference type="PANTHER" id="PTHR16967">
    <property type="entry name" value="LEYDIG CELL TUMOR 10 KDA PROTEIN HOMOLOG"/>
    <property type="match status" value="1"/>
</dbReference>
<feature type="compositionally biased region" description="Low complexity" evidence="2">
    <location>
        <begin position="17"/>
        <end position="34"/>
    </location>
</feature>
<dbReference type="EnsemblMetazoa" id="Aqu2.1.27157_001">
    <property type="protein sequence ID" value="Aqu2.1.27157_001"/>
    <property type="gene ID" value="Aqu2.1.27157"/>
</dbReference>
<dbReference type="Pfam" id="PF09495">
    <property type="entry name" value="DUF2462"/>
    <property type="match status" value="1"/>
</dbReference>
<protein>
    <recommendedName>
        <fullName evidence="4">Leydig cell tumor 10 kDa protein homolog</fullName>
    </recommendedName>
</protein>
<name>A0A1X7UHB4_AMPQE</name>
<dbReference type="PANTHER" id="PTHR16967:SF1">
    <property type="entry name" value="LEYDIG CELL TUMOR 10 KDA PROTEIN HOMOLOG"/>
    <property type="match status" value="1"/>
</dbReference>
<feature type="region of interest" description="Disordered" evidence="2">
    <location>
        <begin position="1"/>
        <end position="49"/>
    </location>
</feature>
<feature type="compositionally biased region" description="Basic residues" evidence="2">
    <location>
        <begin position="1"/>
        <end position="11"/>
    </location>
</feature>
<evidence type="ECO:0000256" key="1">
    <source>
        <dbReference type="ARBA" id="ARBA00006802"/>
    </source>
</evidence>
<organism evidence="3">
    <name type="scientific">Amphimedon queenslandica</name>
    <name type="common">Sponge</name>
    <dbReference type="NCBI Taxonomy" id="400682"/>
    <lineage>
        <taxon>Eukaryota</taxon>
        <taxon>Metazoa</taxon>
        <taxon>Porifera</taxon>
        <taxon>Demospongiae</taxon>
        <taxon>Heteroscleromorpha</taxon>
        <taxon>Haplosclerida</taxon>
        <taxon>Niphatidae</taxon>
        <taxon>Amphimedon</taxon>
    </lineage>
</organism>
<comment type="similarity">
    <text evidence="1">Belongs to the UPF0390 family.</text>
</comment>
<evidence type="ECO:0000313" key="3">
    <source>
        <dbReference type="EnsemblMetazoa" id="Aqu2.1.27157_001"/>
    </source>
</evidence>